<dbReference type="EMBL" id="BEYU01000187">
    <property type="protein sequence ID" value="GBG34321.1"/>
    <property type="molecule type" value="Genomic_DNA"/>
</dbReference>
<keyword evidence="1" id="KW-1133">Transmembrane helix</keyword>
<keyword evidence="3" id="KW-1185">Reference proteome</keyword>
<evidence type="ECO:0000256" key="1">
    <source>
        <dbReference type="SAM" id="Phobius"/>
    </source>
</evidence>
<evidence type="ECO:0008006" key="4">
    <source>
        <dbReference type="Google" id="ProtNLM"/>
    </source>
</evidence>
<evidence type="ECO:0000313" key="2">
    <source>
        <dbReference type="EMBL" id="GBG34321.1"/>
    </source>
</evidence>
<sequence length="391" mass="45624">MQLSDEVFEEGDSEWVKFWNSRLEDPVVAETRFDFANIYDIDINSRTFKSKLLVYVRVEMGDLGISISDRIPRPRNQHYLIHGSKKISQWTPWIVFRGKVLEHSEWVREKNGNLTYTYEYDGIFPLGERGAWFPFDFHELNVAITSNWSRSKLYLVPWAESKLRRTVWSEECAVVAFESGVTLVDSECARVRDEEVILVLGNRFKWGGTPRLVFRSPRKFAEDLLYSWVTATVIVARRPSFDQHVIYELLWPLMLAILAPLSMLISEDAAARLSYCVALLVAMSLSFLRSTSTRVTFSDFYKLAMFLFVCITLIFSSLDKVFNSIDVQRSAWIIFIVIHILFYAAYLRYIWKSRSTHRQYTTKVKTYEAVTKKLQEDVENHFSQIVAVSIN</sequence>
<organism evidence="2 3">
    <name type="scientific">Hondaea fermentalgiana</name>
    <dbReference type="NCBI Taxonomy" id="2315210"/>
    <lineage>
        <taxon>Eukaryota</taxon>
        <taxon>Sar</taxon>
        <taxon>Stramenopiles</taxon>
        <taxon>Bigyra</taxon>
        <taxon>Labyrinthulomycetes</taxon>
        <taxon>Thraustochytrida</taxon>
        <taxon>Thraustochytriidae</taxon>
        <taxon>Hondaea</taxon>
    </lineage>
</organism>
<protein>
    <recommendedName>
        <fullName evidence="4">Neurotransmitter-gated ion-channel ligand-binding domain-containing protein</fullName>
    </recommendedName>
</protein>
<evidence type="ECO:0000313" key="3">
    <source>
        <dbReference type="Proteomes" id="UP000241890"/>
    </source>
</evidence>
<feature type="transmembrane region" description="Helical" evidence="1">
    <location>
        <begin position="269"/>
        <end position="288"/>
    </location>
</feature>
<feature type="transmembrane region" description="Helical" evidence="1">
    <location>
        <begin position="330"/>
        <end position="351"/>
    </location>
</feature>
<reference evidence="2 3" key="1">
    <citation type="submission" date="2017-12" db="EMBL/GenBank/DDBJ databases">
        <title>Sequencing, de novo assembly and annotation of complete genome of a new Thraustochytrid species, strain FCC1311.</title>
        <authorList>
            <person name="Sedici K."/>
            <person name="Godart F."/>
            <person name="Aiese Cigliano R."/>
            <person name="Sanseverino W."/>
            <person name="Barakat M."/>
            <person name="Ortet P."/>
            <person name="Marechal E."/>
            <person name="Cagnac O."/>
            <person name="Amato A."/>
        </authorList>
    </citation>
    <scope>NUCLEOTIDE SEQUENCE [LARGE SCALE GENOMIC DNA]</scope>
</reference>
<dbReference type="AlphaFoldDB" id="A0A2R5H0M7"/>
<dbReference type="InParanoid" id="A0A2R5H0M7"/>
<accession>A0A2R5H0M7</accession>
<keyword evidence="1" id="KW-0812">Transmembrane</keyword>
<comment type="caution">
    <text evidence="2">The sequence shown here is derived from an EMBL/GenBank/DDBJ whole genome shotgun (WGS) entry which is preliminary data.</text>
</comment>
<gene>
    <name evidence="2" type="ORF">FCC1311_105442</name>
</gene>
<name>A0A2R5H0M7_9STRA</name>
<proteinExistence type="predicted"/>
<keyword evidence="1" id="KW-0472">Membrane</keyword>
<dbReference type="Proteomes" id="UP000241890">
    <property type="component" value="Unassembled WGS sequence"/>
</dbReference>
<feature type="transmembrane region" description="Helical" evidence="1">
    <location>
        <begin position="300"/>
        <end position="318"/>
    </location>
</feature>